<sequence length="445" mass="50824">MKRSIIDKLRLWKENKSRKPLVMTGLRQCGKTYTLKQFGADFFEDTAYFNFEENPSLCSIFDQDFNIERILDELGNIFRQKEIICGKTLVIFDEIQSCPKAITSLKYFCENKRELHVIAAGSLLGVALKNKDISFPVGKVDRLQMFPMSFKEFLWAEGFESLCNGTEKYADENPLSALYTSTFEKELRYYFAVGGMPEAVLSWSKNHNISEVVQIQNTILQDYESDFSKHAPITDVAKIGWIWDSIPAQLAKDNKKFIFSHVKARKRSADLEDALMWLVGAGLVYKLNLVTNPQSPISAYADNSYFKVYFADTGLLRAKAKIAPELLLESNESSLGNSGVGTFKGAFVENYCLSELIKNDIEPYFWTSGNTAELDFLFEYSGEIYPVEAKAESNTRAKSYNLFCTRYKSKKGFRISMKNIGVNMIENTKSISLPLYLLWLIKKYL</sequence>
<dbReference type="Pfam" id="PF13173">
    <property type="entry name" value="AAA_14"/>
    <property type="match status" value="1"/>
</dbReference>
<reference evidence="3 4" key="1">
    <citation type="submission" date="2020-11" db="EMBL/GenBank/DDBJ databases">
        <title>Treponema Peruensis nv. sp., first commensal Treponema isolated from human feces.</title>
        <authorList>
            <person name="Belkhou C."/>
            <person name="Raes J."/>
        </authorList>
    </citation>
    <scope>NUCLEOTIDE SEQUENCE [LARGE SCALE GENOMIC DNA]</scope>
    <source>
        <strain evidence="3 4">RCC2812</strain>
    </source>
</reference>
<dbReference type="GO" id="GO:0005524">
    <property type="term" value="F:ATP binding"/>
    <property type="evidence" value="ECO:0007669"/>
    <property type="project" value="UniProtKB-KW"/>
</dbReference>
<dbReference type="PANTHER" id="PTHR33295:SF7">
    <property type="entry name" value="ATPASE"/>
    <property type="match status" value="1"/>
</dbReference>
<proteinExistence type="predicted"/>
<dbReference type="InterPro" id="IPR041682">
    <property type="entry name" value="AAA_14"/>
</dbReference>
<dbReference type="Gene3D" id="3.40.50.300">
    <property type="entry name" value="P-loop containing nucleotide triphosphate hydrolases"/>
    <property type="match status" value="1"/>
</dbReference>
<dbReference type="Pfam" id="PF13635">
    <property type="entry name" value="DUF4143"/>
    <property type="match status" value="1"/>
</dbReference>
<evidence type="ECO:0000313" key="3">
    <source>
        <dbReference type="EMBL" id="QQA01016.1"/>
    </source>
</evidence>
<dbReference type="InterPro" id="IPR025420">
    <property type="entry name" value="DUF4143"/>
</dbReference>
<keyword evidence="3" id="KW-0547">Nucleotide-binding</keyword>
<dbReference type="EMBL" id="CP064936">
    <property type="protein sequence ID" value="QQA01016.1"/>
    <property type="molecule type" value="Genomic_DNA"/>
</dbReference>
<gene>
    <name evidence="3" type="ORF">IWA51_12315</name>
</gene>
<feature type="domain" description="DUF4143" evidence="2">
    <location>
        <begin position="224"/>
        <end position="391"/>
    </location>
</feature>
<evidence type="ECO:0000313" key="4">
    <source>
        <dbReference type="Proteomes" id="UP000595224"/>
    </source>
</evidence>
<accession>A0A7T3V547</accession>
<keyword evidence="4" id="KW-1185">Reference proteome</keyword>
<name>A0A7T3V547_9SPIR</name>
<dbReference type="SUPFAM" id="SSF52540">
    <property type="entry name" value="P-loop containing nucleoside triphosphate hydrolases"/>
    <property type="match status" value="1"/>
</dbReference>
<dbReference type="RefSeq" id="WP_198442625.1">
    <property type="nucleotide sequence ID" value="NZ_CBCSHE010000007.1"/>
</dbReference>
<feature type="domain" description="AAA" evidence="1">
    <location>
        <begin position="18"/>
        <end position="154"/>
    </location>
</feature>
<dbReference type="InterPro" id="IPR027417">
    <property type="entry name" value="P-loop_NTPase"/>
</dbReference>
<evidence type="ECO:0000259" key="1">
    <source>
        <dbReference type="Pfam" id="PF13173"/>
    </source>
</evidence>
<keyword evidence="3" id="KW-0067">ATP-binding</keyword>
<organism evidence="3 4">
    <name type="scientific">Treponema peruense</name>
    <dbReference type="NCBI Taxonomy" id="2787628"/>
    <lineage>
        <taxon>Bacteria</taxon>
        <taxon>Pseudomonadati</taxon>
        <taxon>Spirochaetota</taxon>
        <taxon>Spirochaetia</taxon>
        <taxon>Spirochaetales</taxon>
        <taxon>Treponemataceae</taxon>
        <taxon>Treponema</taxon>
    </lineage>
</organism>
<protein>
    <submittedName>
        <fullName evidence="3">ATP-binding protein</fullName>
    </submittedName>
</protein>
<evidence type="ECO:0000259" key="2">
    <source>
        <dbReference type="Pfam" id="PF13635"/>
    </source>
</evidence>
<dbReference type="KEGG" id="tper:IWA51_12315"/>
<dbReference type="AlphaFoldDB" id="A0A7T3V547"/>
<dbReference type="Proteomes" id="UP000595224">
    <property type="component" value="Chromosome"/>
</dbReference>
<dbReference type="PANTHER" id="PTHR33295">
    <property type="entry name" value="ATPASE"/>
    <property type="match status" value="1"/>
</dbReference>